<evidence type="ECO:0000256" key="6">
    <source>
        <dbReference type="ARBA" id="ARBA00023242"/>
    </source>
</evidence>
<feature type="region of interest" description="Disordered" evidence="7">
    <location>
        <begin position="1"/>
        <end position="103"/>
    </location>
</feature>
<dbReference type="InterPro" id="IPR000953">
    <property type="entry name" value="Chromo/chromo_shadow_dom"/>
</dbReference>
<feature type="compositionally biased region" description="Basic and acidic residues" evidence="7">
    <location>
        <begin position="1857"/>
        <end position="1868"/>
    </location>
</feature>
<dbReference type="SUPFAM" id="SSF52540">
    <property type="entry name" value="P-loop containing nucleoside triphosphate hydrolases"/>
    <property type="match status" value="2"/>
</dbReference>
<dbReference type="Gene3D" id="2.40.50.40">
    <property type="match status" value="2"/>
</dbReference>
<dbReference type="InParanoid" id="A0A3Q0KLA5"/>
<dbReference type="SMART" id="SM00487">
    <property type="entry name" value="DEXDc"/>
    <property type="match status" value="1"/>
</dbReference>
<dbReference type="PROSITE" id="PS51192">
    <property type="entry name" value="HELICASE_ATP_BIND_1"/>
    <property type="match status" value="1"/>
</dbReference>
<dbReference type="InterPro" id="IPR000330">
    <property type="entry name" value="SNF2_N"/>
</dbReference>
<dbReference type="GO" id="GO:0005524">
    <property type="term" value="F:ATP binding"/>
    <property type="evidence" value="ECO:0007669"/>
    <property type="project" value="UniProtKB-KW"/>
</dbReference>
<keyword evidence="3" id="KW-0547">Nucleotide-binding</keyword>
<dbReference type="Pfam" id="PF08074">
    <property type="entry name" value="CHDCT2"/>
    <property type="match status" value="1"/>
</dbReference>
<feature type="region of interest" description="Disordered" evidence="7">
    <location>
        <begin position="1899"/>
        <end position="1958"/>
    </location>
</feature>
<dbReference type="Gene3D" id="3.40.50.10810">
    <property type="entry name" value="Tandem AAA-ATPase domain"/>
    <property type="match status" value="1"/>
</dbReference>
<dbReference type="InterPro" id="IPR049730">
    <property type="entry name" value="SNF2/RAD54-like_C"/>
</dbReference>
<feature type="compositionally biased region" description="Acidic residues" evidence="7">
    <location>
        <begin position="1347"/>
        <end position="1362"/>
    </location>
</feature>
<comment type="subcellular location">
    <subcellularLocation>
        <location evidence="1">Nucleus</location>
    </subcellularLocation>
</comment>
<dbReference type="GO" id="GO:0005634">
    <property type="term" value="C:nucleus"/>
    <property type="evidence" value="ECO:0007669"/>
    <property type="project" value="UniProtKB-SubCell"/>
</dbReference>
<keyword evidence="4" id="KW-0378">Hydrolase</keyword>
<dbReference type="PANTHER" id="PTHR45623:SF17">
    <property type="entry name" value="CHROMODOMAIN-HELICASE-DNA-BINDING PROTEIN 3-RELATED"/>
    <property type="match status" value="1"/>
</dbReference>
<feature type="region of interest" description="Disordered" evidence="7">
    <location>
        <begin position="958"/>
        <end position="1024"/>
    </location>
</feature>
<dbReference type="GO" id="GO:0140658">
    <property type="term" value="F:ATP-dependent chromatin remodeler activity"/>
    <property type="evidence" value="ECO:0007669"/>
    <property type="project" value="TreeGrafter"/>
</dbReference>
<dbReference type="InterPro" id="IPR012957">
    <property type="entry name" value="CHD_C2"/>
</dbReference>
<dbReference type="AlphaFoldDB" id="A0A3Q0KLA5"/>
<dbReference type="SUPFAM" id="SSF54160">
    <property type="entry name" value="Chromo domain-like"/>
    <property type="match status" value="2"/>
</dbReference>
<sequence length="1958" mass="224453">MESDPVSTNEPCDVLMQSNITMNVNDDENKTESDTLAPVQQVYYSIHEPPDKLNNDTSLHEKEILESSNQQEDGGLSGDIDKPDQTHSYFPEDDDSSTLQHKNLRPRRSIRKRFVEIQEDEWEKLLNDYVSLHEHDPGQYLEIEESSINTWIAVEQILGNRKLKSSKITKAISEAVSSFSSNNKEIVEQEYFVKFIDQSYWHCAWMSGAVLFTLNPSKARAYFRTKQKTSNQNLNTNSPKLSPNHECSQMEDGDHDKGPQIKDSINDDTTSKCVNTGSKLTTLVSHSSEEESDDEDNLSKWSKDAELDVNEWIANYPKRAGSRRRYLLRWGVESHTLIPERVLAIGETFTPERFKKVEGIDNKDKSNRPPNKMKWPEYREVLVKWLHLPYIHATWETVESDILSLNSHGVDHKSQKSVYKVLDPCGRNLLPRLVRRHIIRLADTYCSRVATMLCDAYGNQLTPGRKNRSTANWKSKWIGEQPSYLSPVHRRVLHPYQIEGARWLWHAYHNNINAILADEMGLGKTVQVIALLYSLWKEENDYGPFIIMTPLSTLQNWDREFSIWAPDFYIVVYSGDKQVRAMLREYEFRLRNAGGIPAFHVLITSHELACIDRSFLKSFDWSVLVVDEAHRLKNKQSRFFRYTSQYHTKFKILLTGTPLQNSLEELFHLLNFVEPKKFTDFRALSEQWAEMPKTDRIKHLHDLLNRHLLRRLKCDVIQDLPKKTEIVVPVDMTLLQRRLYKYILTSNYEELRCGNLMNSIVHLQKVCNHPYLMQIGDSIAPRLNLNDETNGPYEPKALVQVSSKLVVLMELLRGLFVDDHRVLIFSRFTMMLDLLEQVMINARYKYVRIDGRVRGPLRQVTIDRFNAPDSEYFIFLLSTRAGGEGINLASADTVVLYDSDWNPQWDLQALSRAHRIGQSKHVVIYRFITRHSIEEKISQVARRKLALTQLIVDHNQKYPKAPEISSSPASNQHDSTQDNNSPKTDSNVDNSRINQDCISRSDQDTNLVESTQRQSNTKSVSRLTRSEMDELLRSGVEALFASDDPYTTKDLYDAARVDEIESKDTYQRIVYDSQAISKLLDRSKMMADSEETVSAFNEYLSGFRVAHFDETDAESVDGFVTKDSEEQANRMEISEENPESVNPTMGTDGTYSESIGYADFWDRLLHERYERLLNTEVEATSKSRRNHRSMHNPSVEDTVGDKFTDLNNDGIISKELKLEKDDGNSTDSYISDKEKLFDRTKAVREVLKLRLSRQDKRKVFNLYHEFEDEKLELLVAELQNKYGNIGHQKPKARPCLSKRMSASVKRARSSRVTPKRPYHRNAFGKSSTYHVTDFEDSLEECSMPDITSDDDPPYLPSDETDSAEPVKVKDSLASSRTRRSSTHAFLPTSEAVVDSSDSEEFLLWESSANVVNPLCWYPTADTYAKWRARVSDLGQHITWHRDELFIYNFGPNDRQLFNNAVMRFGLPPPGIVPPQDWLPPALYYKSQFHLFGYVCLYMKHLYDDPNRLDESEESWSDGLPKEHLCVPAVLSRIAVMALIRNKVLQYEDVNGPTSISTDIQSPTFKFAIHEGGLTLLRSVWNEEYAKISNICQTIQSHSEIARNSELIIKTQRIWHSRHDYWLLAGILVHGYSRWADILADPRFRILNFGLSGVLKDMHKLMNTDLSSHYTSSASRQTPSESTEAQAFLLDRLKLLEQALIVEQTLYEVAEAALSSTMPQNQVDPVRIRNLAICLSNKLIQTGARKRIALPKDPRAREATRTVVQNLQELLEDMYADLPGMPASVTFTGDDDSNPKGTFNIISSGNTNNISIINSGRSYHLPKTIAEITEVNLCDDDDIDNTGCSRHEDDNSQTPADKISRPGMEKFHPDSLMPRSGSLKPNGSPQFEKGIFIELSDDEDVSSCIPDTDSTADQQANRNYDETNIQSNIGADNDNDINEHCALPNLPNSRDDDLIHPNE</sequence>
<accession>A0A3Q0KLA5</accession>
<evidence type="ECO:0000256" key="1">
    <source>
        <dbReference type="ARBA" id="ARBA00004123"/>
    </source>
</evidence>
<feature type="compositionally biased region" description="Polar residues" evidence="7">
    <location>
        <begin position="1"/>
        <end position="24"/>
    </location>
</feature>
<dbReference type="Pfam" id="PF06461">
    <property type="entry name" value="CHDII_SANT-like"/>
    <property type="match status" value="1"/>
</dbReference>
<feature type="compositionally biased region" description="Polar residues" evidence="7">
    <location>
        <begin position="1907"/>
        <end position="1929"/>
    </location>
</feature>
<dbReference type="Gene3D" id="3.40.50.300">
    <property type="entry name" value="P-loop containing nucleotide triphosphate hydrolases"/>
    <property type="match status" value="1"/>
</dbReference>
<evidence type="ECO:0000313" key="10">
    <source>
        <dbReference type="Proteomes" id="UP000008854"/>
    </source>
</evidence>
<evidence type="ECO:0000259" key="9">
    <source>
        <dbReference type="PROSITE" id="PS51194"/>
    </source>
</evidence>
<dbReference type="InterPro" id="IPR009462">
    <property type="entry name" value="CHD_II_SANT-like"/>
</dbReference>
<dbReference type="SMART" id="SM00490">
    <property type="entry name" value="HELICc"/>
    <property type="match status" value="1"/>
</dbReference>
<dbReference type="InterPro" id="IPR027417">
    <property type="entry name" value="P-loop_NTPase"/>
</dbReference>
<feature type="domain" description="Helicase C-terminal" evidence="9">
    <location>
        <begin position="804"/>
        <end position="959"/>
    </location>
</feature>
<evidence type="ECO:0000256" key="2">
    <source>
        <dbReference type="ARBA" id="ARBA00022737"/>
    </source>
</evidence>
<organism evidence="10 11">
    <name type="scientific">Schistosoma mansoni</name>
    <name type="common">Blood fluke</name>
    <dbReference type="NCBI Taxonomy" id="6183"/>
    <lineage>
        <taxon>Eukaryota</taxon>
        <taxon>Metazoa</taxon>
        <taxon>Spiralia</taxon>
        <taxon>Lophotrochozoa</taxon>
        <taxon>Platyhelminthes</taxon>
        <taxon>Trematoda</taxon>
        <taxon>Digenea</taxon>
        <taxon>Strigeidida</taxon>
        <taxon>Schistosomatoidea</taxon>
        <taxon>Schistosomatidae</taxon>
        <taxon>Schistosoma</taxon>
    </lineage>
</organism>
<dbReference type="InterPro" id="IPR016197">
    <property type="entry name" value="Chromo-like_dom_sf"/>
</dbReference>
<dbReference type="InterPro" id="IPR001650">
    <property type="entry name" value="Helicase_C-like"/>
</dbReference>
<evidence type="ECO:0000256" key="7">
    <source>
        <dbReference type="SAM" id="MobiDB-lite"/>
    </source>
</evidence>
<feature type="region of interest" description="Disordered" evidence="7">
    <location>
        <begin position="226"/>
        <end position="272"/>
    </location>
</feature>
<evidence type="ECO:0000259" key="8">
    <source>
        <dbReference type="PROSITE" id="PS51192"/>
    </source>
</evidence>
<proteinExistence type="predicted"/>
<feature type="compositionally biased region" description="Polar residues" evidence="7">
    <location>
        <begin position="228"/>
        <end position="247"/>
    </location>
</feature>
<dbReference type="PROSITE" id="PS51194">
    <property type="entry name" value="HELICASE_CTER"/>
    <property type="match status" value="1"/>
</dbReference>
<dbReference type="GO" id="GO:0042393">
    <property type="term" value="F:histone binding"/>
    <property type="evidence" value="ECO:0007669"/>
    <property type="project" value="TreeGrafter"/>
</dbReference>
<reference evidence="10" key="1">
    <citation type="journal article" date="2012" name="PLoS Negl. Trop. Dis.">
        <title>A systematically improved high quality genome and transcriptome of the human blood fluke Schistosoma mansoni.</title>
        <authorList>
            <person name="Protasio A.V."/>
            <person name="Tsai I.J."/>
            <person name="Babbage A."/>
            <person name="Nichol S."/>
            <person name="Hunt M."/>
            <person name="Aslett M.A."/>
            <person name="De Silva N."/>
            <person name="Velarde G.S."/>
            <person name="Anderson T.J."/>
            <person name="Clark R.C."/>
            <person name="Davidson C."/>
            <person name="Dillon G.P."/>
            <person name="Holroyd N.E."/>
            <person name="LoVerde P.T."/>
            <person name="Lloyd C."/>
            <person name="McQuillan J."/>
            <person name="Oliveira G."/>
            <person name="Otto T.D."/>
            <person name="Parker-Manuel S.J."/>
            <person name="Quail M.A."/>
            <person name="Wilson R.A."/>
            <person name="Zerlotini A."/>
            <person name="Dunne D.W."/>
            <person name="Berriman M."/>
        </authorList>
    </citation>
    <scope>NUCLEOTIDE SEQUENCE [LARGE SCALE GENOMIC DNA]</scope>
    <source>
        <strain evidence="10">Puerto Rican</strain>
    </source>
</reference>
<dbReference type="Pfam" id="PF00176">
    <property type="entry name" value="SNF2-rel_dom"/>
    <property type="match status" value="1"/>
</dbReference>
<feature type="domain" description="Helicase ATP-binding" evidence="8">
    <location>
        <begin position="505"/>
        <end position="676"/>
    </location>
</feature>
<dbReference type="InterPro" id="IPR014001">
    <property type="entry name" value="Helicase_ATP-bd"/>
</dbReference>
<dbReference type="PROSITE" id="PS00690">
    <property type="entry name" value="DEAH_ATP_HELICASE"/>
    <property type="match status" value="1"/>
</dbReference>
<evidence type="ECO:0000313" key="11">
    <source>
        <dbReference type="WBParaSite" id="Smp_128600.1"/>
    </source>
</evidence>
<feature type="compositionally biased region" description="Basic residues" evidence="7">
    <location>
        <begin position="1305"/>
        <end position="1319"/>
    </location>
</feature>
<keyword evidence="6" id="KW-0539">Nucleus</keyword>
<dbReference type="STRING" id="6183.A0A3Q0KLA5"/>
<feature type="region of interest" description="Disordered" evidence="7">
    <location>
        <begin position="1341"/>
        <end position="1375"/>
    </location>
</feature>
<name>A0A3Q0KLA5_SCHMA</name>
<dbReference type="Proteomes" id="UP000008854">
    <property type="component" value="Unassembled WGS sequence"/>
</dbReference>
<dbReference type="GO" id="GO:0016887">
    <property type="term" value="F:ATP hydrolysis activity"/>
    <property type="evidence" value="ECO:0007669"/>
    <property type="project" value="TreeGrafter"/>
</dbReference>
<keyword evidence="10" id="KW-1185">Reference proteome</keyword>
<evidence type="ECO:0000256" key="5">
    <source>
        <dbReference type="ARBA" id="ARBA00022840"/>
    </source>
</evidence>
<feature type="region of interest" description="Disordered" evidence="7">
    <location>
        <begin position="1843"/>
        <end position="1885"/>
    </location>
</feature>
<keyword evidence="2" id="KW-0677">Repeat</keyword>
<keyword evidence="5" id="KW-0067">ATP-binding</keyword>
<feature type="region of interest" description="Disordered" evidence="7">
    <location>
        <begin position="1285"/>
        <end position="1323"/>
    </location>
</feature>
<protein>
    <submittedName>
        <fullName evidence="11">Putative chromodomain helicase DNA binding protein</fullName>
    </submittedName>
</protein>
<dbReference type="CDD" id="cd18793">
    <property type="entry name" value="SF2_C_SNF"/>
    <property type="match status" value="1"/>
</dbReference>
<evidence type="ECO:0000256" key="4">
    <source>
        <dbReference type="ARBA" id="ARBA00022801"/>
    </source>
</evidence>
<dbReference type="Gene3D" id="1.10.10.60">
    <property type="entry name" value="Homeodomain-like"/>
    <property type="match status" value="1"/>
</dbReference>
<evidence type="ECO:0000256" key="3">
    <source>
        <dbReference type="ARBA" id="ARBA00022741"/>
    </source>
</evidence>
<dbReference type="Pfam" id="PF00271">
    <property type="entry name" value="Helicase_C"/>
    <property type="match status" value="1"/>
</dbReference>
<feature type="region of interest" description="Disordered" evidence="7">
    <location>
        <begin position="1180"/>
        <end position="1203"/>
    </location>
</feature>
<dbReference type="WBParaSite" id="Smp_128600.1">
    <property type="protein sequence ID" value="Smp_128600.1"/>
    <property type="gene ID" value="Smp_128600"/>
</dbReference>
<dbReference type="InterPro" id="IPR038718">
    <property type="entry name" value="SNF2-like_sf"/>
</dbReference>
<feature type="compositionally biased region" description="Basic and acidic residues" evidence="7">
    <location>
        <begin position="48"/>
        <end position="65"/>
    </location>
</feature>
<dbReference type="SMART" id="SM00298">
    <property type="entry name" value="CHROMO"/>
    <property type="match status" value="2"/>
</dbReference>
<feature type="compositionally biased region" description="Basic and acidic residues" evidence="7">
    <location>
        <begin position="1948"/>
        <end position="1958"/>
    </location>
</feature>
<dbReference type="GO" id="GO:0003682">
    <property type="term" value="F:chromatin binding"/>
    <property type="evidence" value="ECO:0007669"/>
    <property type="project" value="TreeGrafter"/>
</dbReference>
<dbReference type="InterPro" id="IPR002464">
    <property type="entry name" value="DNA/RNA_helicase_DEAH_CS"/>
</dbReference>
<feature type="compositionally biased region" description="Polar residues" evidence="7">
    <location>
        <begin position="964"/>
        <end position="1023"/>
    </location>
</feature>
<reference evidence="11" key="2">
    <citation type="submission" date="2018-12" db="UniProtKB">
        <authorList>
            <consortium name="WormBaseParasite"/>
        </authorList>
    </citation>
    <scope>IDENTIFICATION</scope>
    <source>
        <strain evidence="11">Puerto Rican</strain>
    </source>
</reference>
<dbReference type="SMART" id="SM01146">
    <property type="entry name" value="DUF1086"/>
    <property type="match status" value="1"/>
</dbReference>
<dbReference type="GO" id="GO:0000785">
    <property type="term" value="C:chromatin"/>
    <property type="evidence" value="ECO:0007669"/>
    <property type="project" value="TreeGrafter"/>
</dbReference>
<dbReference type="GO" id="GO:0003677">
    <property type="term" value="F:DNA binding"/>
    <property type="evidence" value="ECO:0007669"/>
    <property type="project" value="InterPro"/>
</dbReference>
<dbReference type="PANTHER" id="PTHR45623">
    <property type="entry name" value="CHROMODOMAIN-HELICASE-DNA-BINDING PROTEIN 3-RELATED-RELATED"/>
    <property type="match status" value="1"/>
</dbReference>